<evidence type="ECO:0000313" key="2">
    <source>
        <dbReference type="EMBL" id="TWL33321.1"/>
    </source>
</evidence>
<accession>A0ABY3FQN4</accession>
<gene>
    <name evidence="2" type="ORF">CHCC15381_4365</name>
</gene>
<organism evidence="2 3">
    <name type="scientific">Bacillus paralicheniformis</name>
    <dbReference type="NCBI Taxonomy" id="1648923"/>
    <lineage>
        <taxon>Bacteria</taxon>
        <taxon>Bacillati</taxon>
        <taxon>Bacillota</taxon>
        <taxon>Bacilli</taxon>
        <taxon>Bacillales</taxon>
        <taxon>Bacillaceae</taxon>
        <taxon>Bacillus</taxon>
    </lineage>
</organism>
<sequence>MIINFAIGETLNKCYLKSNDLHFLVFWLSGELMLAVAKGSILYPTIKRGG</sequence>
<proteinExistence type="predicted"/>
<keyword evidence="3" id="KW-1185">Reference proteome</keyword>
<evidence type="ECO:0000256" key="1">
    <source>
        <dbReference type="SAM" id="Phobius"/>
    </source>
</evidence>
<keyword evidence="1" id="KW-1133">Transmembrane helix</keyword>
<evidence type="ECO:0000313" key="3">
    <source>
        <dbReference type="Proteomes" id="UP000429980"/>
    </source>
</evidence>
<dbReference type="Proteomes" id="UP000429980">
    <property type="component" value="Unassembled WGS sequence"/>
</dbReference>
<reference evidence="2 3" key="1">
    <citation type="submission" date="2019-06" db="EMBL/GenBank/DDBJ databases">
        <title>Genome sequence analysis of &gt;100 Bacillus licheniformis strains suggests intrinsic resistance to this species.</title>
        <authorList>
            <person name="Wels M."/>
            <person name="Siezen R.J."/>
            <person name="Johansen E."/>
            <person name="Stuer-Lauridsen B."/>
            <person name="Bjerre K."/>
            <person name="Nielsen B.K.K."/>
        </authorList>
    </citation>
    <scope>NUCLEOTIDE SEQUENCE [LARGE SCALE GENOMIC DNA]</scope>
    <source>
        <strain evidence="2 3">BAC-15381</strain>
    </source>
</reference>
<protein>
    <submittedName>
        <fullName evidence="2">Uncharacterized protein</fullName>
    </submittedName>
</protein>
<feature type="transmembrane region" description="Helical" evidence="1">
    <location>
        <begin position="21"/>
        <end position="43"/>
    </location>
</feature>
<keyword evidence="1" id="KW-0812">Transmembrane</keyword>
<comment type="caution">
    <text evidence="2">The sequence shown here is derived from an EMBL/GenBank/DDBJ whole genome shotgun (WGS) entry which is preliminary data.</text>
</comment>
<name>A0ABY3FQN4_9BACI</name>
<keyword evidence="1" id="KW-0472">Membrane</keyword>
<dbReference type="EMBL" id="NILF01000068">
    <property type="protein sequence ID" value="TWL33321.1"/>
    <property type="molecule type" value="Genomic_DNA"/>
</dbReference>